<comment type="caution">
    <text evidence="2">The sequence shown here is derived from an EMBL/GenBank/DDBJ whole genome shotgun (WGS) entry which is preliminary data.</text>
</comment>
<keyword evidence="1" id="KW-0472">Membrane</keyword>
<accession>A0AA46ADX0</accession>
<organism evidence="2 3">
    <name type="scientific">Laceyella tengchongensis</name>
    <dbReference type="NCBI Taxonomy" id="574699"/>
    <lineage>
        <taxon>Bacteria</taxon>
        <taxon>Bacillati</taxon>
        <taxon>Bacillota</taxon>
        <taxon>Bacilli</taxon>
        <taxon>Bacillales</taxon>
        <taxon>Thermoactinomycetaceae</taxon>
        <taxon>Laceyella</taxon>
    </lineage>
</organism>
<evidence type="ECO:0000313" key="2">
    <source>
        <dbReference type="EMBL" id="SMP08559.1"/>
    </source>
</evidence>
<feature type="transmembrane region" description="Helical" evidence="1">
    <location>
        <begin position="21"/>
        <end position="41"/>
    </location>
</feature>
<gene>
    <name evidence="2" type="ORF">SAMN06265361_10239</name>
</gene>
<dbReference type="EMBL" id="FXTU01000002">
    <property type="protein sequence ID" value="SMP08559.1"/>
    <property type="molecule type" value="Genomic_DNA"/>
</dbReference>
<evidence type="ECO:0000256" key="1">
    <source>
        <dbReference type="SAM" id="Phobius"/>
    </source>
</evidence>
<keyword evidence="3" id="KW-1185">Reference proteome</keyword>
<dbReference type="Proteomes" id="UP001157946">
    <property type="component" value="Unassembled WGS sequence"/>
</dbReference>
<name>A0AA46ADX0_9BACL</name>
<reference evidence="2" key="1">
    <citation type="submission" date="2017-05" db="EMBL/GenBank/DDBJ databases">
        <authorList>
            <person name="Varghese N."/>
            <person name="Submissions S."/>
        </authorList>
    </citation>
    <scope>NUCLEOTIDE SEQUENCE</scope>
    <source>
        <strain evidence="2">DSM 45262</strain>
    </source>
</reference>
<evidence type="ECO:0000313" key="3">
    <source>
        <dbReference type="Proteomes" id="UP001157946"/>
    </source>
</evidence>
<keyword evidence="1" id="KW-0812">Transmembrane</keyword>
<proteinExistence type="predicted"/>
<protein>
    <submittedName>
        <fullName evidence="2">Uncharacterized protein</fullName>
    </submittedName>
</protein>
<keyword evidence="1" id="KW-1133">Transmembrane helix</keyword>
<sequence>MGFPSNHHLSYTKNRLFLRRNFFICAAIWFYDLSISLGSEGSFTSEATVNHYKITRDNTDFFVHVSILHMIIFILNNYREILRFILFVL</sequence>
<feature type="transmembrane region" description="Helical" evidence="1">
    <location>
        <begin position="61"/>
        <end position="78"/>
    </location>
</feature>
<dbReference type="AlphaFoldDB" id="A0AA46ADX0"/>